<keyword evidence="9" id="KW-1185">Reference proteome</keyword>
<dbReference type="Proteomes" id="UP000053317">
    <property type="component" value="Unassembled WGS sequence"/>
</dbReference>
<dbReference type="OrthoDB" id="4116913at2759"/>
<keyword evidence="6" id="KW-0812">Transmembrane</keyword>
<keyword evidence="2" id="KW-0805">Transcription regulation</keyword>
<dbReference type="CDD" id="cd12148">
    <property type="entry name" value="fungal_TF_MHR"/>
    <property type="match status" value="1"/>
</dbReference>
<name>A0A0G2GNE0_PHACM</name>
<evidence type="ECO:0000256" key="3">
    <source>
        <dbReference type="ARBA" id="ARBA00023125"/>
    </source>
</evidence>
<keyword evidence="5" id="KW-0539">Nucleus</keyword>
<evidence type="ECO:0000313" key="8">
    <source>
        <dbReference type="EMBL" id="KKY24923.1"/>
    </source>
</evidence>
<dbReference type="GO" id="GO:0006351">
    <property type="term" value="P:DNA-templated transcription"/>
    <property type="evidence" value="ECO:0007669"/>
    <property type="project" value="InterPro"/>
</dbReference>
<feature type="domain" description="Xylanolytic transcriptional activator regulatory" evidence="7">
    <location>
        <begin position="15"/>
        <end position="97"/>
    </location>
</feature>
<keyword evidence="3" id="KW-0238">DNA-binding</keyword>
<proteinExistence type="predicted"/>
<comment type="subcellular location">
    <subcellularLocation>
        <location evidence="1">Nucleus</location>
    </subcellularLocation>
</comment>
<dbReference type="PANTHER" id="PTHR46910:SF37">
    <property type="entry name" value="ZN(II)2CYS6 TRANSCRIPTION FACTOR (EUROFUNG)"/>
    <property type="match status" value="1"/>
</dbReference>
<evidence type="ECO:0000256" key="6">
    <source>
        <dbReference type="SAM" id="Phobius"/>
    </source>
</evidence>
<keyword evidence="6" id="KW-1133">Transmembrane helix</keyword>
<evidence type="ECO:0000256" key="1">
    <source>
        <dbReference type="ARBA" id="ARBA00004123"/>
    </source>
</evidence>
<reference evidence="8 9" key="2">
    <citation type="submission" date="2015-05" db="EMBL/GenBank/DDBJ databases">
        <authorList>
            <person name="Morales-Cruz A."/>
            <person name="Amrine K.C."/>
            <person name="Cantu D."/>
        </authorList>
    </citation>
    <scope>NUCLEOTIDE SEQUENCE [LARGE SCALE GENOMIC DNA]</scope>
    <source>
        <strain evidence="8">UCRPC4</strain>
    </source>
</reference>
<dbReference type="PANTHER" id="PTHR46910">
    <property type="entry name" value="TRANSCRIPTION FACTOR PDR1"/>
    <property type="match status" value="1"/>
</dbReference>
<keyword evidence="4" id="KW-0804">Transcription</keyword>
<organism evidence="8 9">
    <name type="scientific">Phaeomoniella chlamydospora</name>
    <name type="common">Phaeoacremonium chlamydosporum</name>
    <dbReference type="NCBI Taxonomy" id="158046"/>
    <lineage>
        <taxon>Eukaryota</taxon>
        <taxon>Fungi</taxon>
        <taxon>Dikarya</taxon>
        <taxon>Ascomycota</taxon>
        <taxon>Pezizomycotina</taxon>
        <taxon>Eurotiomycetes</taxon>
        <taxon>Chaetothyriomycetidae</taxon>
        <taxon>Phaeomoniellales</taxon>
        <taxon>Phaeomoniellaceae</taxon>
        <taxon>Phaeomoniella</taxon>
    </lineage>
</organism>
<evidence type="ECO:0000256" key="4">
    <source>
        <dbReference type="ARBA" id="ARBA00023163"/>
    </source>
</evidence>
<evidence type="ECO:0000256" key="2">
    <source>
        <dbReference type="ARBA" id="ARBA00023015"/>
    </source>
</evidence>
<dbReference type="EMBL" id="LCWF01000054">
    <property type="protein sequence ID" value="KKY24923.1"/>
    <property type="molecule type" value="Genomic_DNA"/>
</dbReference>
<dbReference type="SMART" id="SM00906">
    <property type="entry name" value="Fungal_trans"/>
    <property type="match status" value="1"/>
</dbReference>
<dbReference type="GO" id="GO:0005634">
    <property type="term" value="C:nucleus"/>
    <property type="evidence" value="ECO:0007669"/>
    <property type="project" value="UniProtKB-SubCell"/>
</dbReference>
<dbReference type="AlphaFoldDB" id="A0A0G2GNE0"/>
<comment type="caution">
    <text evidence="8">The sequence shown here is derived from an EMBL/GenBank/DDBJ whole genome shotgun (WGS) entry which is preliminary data.</text>
</comment>
<dbReference type="Pfam" id="PF04082">
    <property type="entry name" value="Fungal_trans"/>
    <property type="match status" value="1"/>
</dbReference>
<dbReference type="GO" id="GO:0008270">
    <property type="term" value="F:zinc ion binding"/>
    <property type="evidence" value="ECO:0007669"/>
    <property type="project" value="InterPro"/>
</dbReference>
<gene>
    <name evidence="8" type="ORF">UCRPC4_g02224</name>
</gene>
<protein>
    <submittedName>
        <fullName evidence="8">Putative c6 transcription factor</fullName>
    </submittedName>
</protein>
<feature type="transmembrane region" description="Helical" evidence="6">
    <location>
        <begin position="246"/>
        <end position="266"/>
    </location>
</feature>
<evidence type="ECO:0000313" key="9">
    <source>
        <dbReference type="Proteomes" id="UP000053317"/>
    </source>
</evidence>
<dbReference type="GO" id="GO:0003700">
    <property type="term" value="F:DNA-binding transcription factor activity"/>
    <property type="evidence" value="ECO:0007669"/>
    <property type="project" value="InterPro"/>
</dbReference>
<dbReference type="GO" id="GO:0003677">
    <property type="term" value="F:DNA binding"/>
    <property type="evidence" value="ECO:0007669"/>
    <property type="project" value="UniProtKB-KW"/>
</dbReference>
<accession>A0A0G2GNE0</accession>
<dbReference type="InterPro" id="IPR007219">
    <property type="entry name" value="XnlR_reg_dom"/>
</dbReference>
<evidence type="ECO:0000259" key="7">
    <source>
        <dbReference type="SMART" id="SM00906"/>
    </source>
</evidence>
<dbReference type="InterPro" id="IPR050987">
    <property type="entry name" value="AtrR-like"/>
</dbReference>
<keyword evidence="6" id="KW-0472">Membrane</keyword>
<reference evidence="8 9" key="1">
    <citation type="submission" date="2015-05" db="EMBL/GenBank/DDBJ databases">
        <title>Distinctive expansion of gene families associated with plant cell wall degradation and secondary metabolism in the genomes of grapevine trunk pathogens.</title>
        <authorList>
            <person name="Lawrence D.P."/>
            <person name="Travadon R."/>
            <person name="Rolshausen P.E."/>
            <person name="Baumgartner K."/>
        </authorList>
    </citation>
    <scope>NUCLEOTIDE SEQUENCE [LARGE SCALE GENOMIC DNA]</scope>
    <source>
        <strain evidence="8">UCRPC4</strain>
    </source>
</reference>
<sequence length="337" mass="38412">MMAFVHFTSGNFQTVDILLGLAARYVFMLGAHLYPALDLDHASSDSTSIINRTIIHRRNLFWLCYILDKELSFRTGFPPSINDTSCDLRPPTNYLDADTQSMPQYFPGDLRLSRIKSRAYNNLYSPQAMKRTDAEILKEIRELDDELEKWRISLPSVSRPSLTYSTESSKFSPFSSEDKIHVCLLRLEYYHCTAAIHQASNRCKTWFDKDSGVMEGVGSSLAISVEASRSTIRCLEASQDLLHDHIFWVLLFYPITAVLTLFFNVLHEPLHPMVALDLKLLKSAVCCLRQACSRTRGLAVNEVLHIKFVDDFVTELVRLARCAMDKAKQQQRETSGT</sequence>
<evidence type="ECO:0000256" key="5">
    <source>
        <dbReference type="ARBA" id="ARBA00023242"/>
    </source>
</evidence>